<reference evidence="16 17" key="1">
    <citation type="submission" date="2023-10" db="EMBL/GenBank/DDBJ databases">
        <title>Genomes of two closely related lineages of the louse Polyplax serrata with different host specificities.</title>
        <authorList>
            <person name="Martinu J."/>
            <person name="Tarabai H."/>
            <person name="Stefka J."/>
            <person name="Hypsa V."/>
        </authorList>
    </citation>
    <scope>NUCLEOTIDE SEQUENCE [LARGE SCALE GENOMIC DNA]</scope>
    <source>
        <strain evidence="16">HR10_N</strain>
    </source>
</reference>
<evidence type="ECO:0000256" key="4">
    <source>
        <dbReference type="ARBA" id="ARBA00022840"/>
    </source>
</evidence>
<evidence type="ECO:0000256" key="11">
    <source>
        <dbReference type="RuleBase" id="RU365068"/>
    </source>
</evidence>
<sequence>MTYSRRWESLDPPLSEFALNAIRDLGFSLMTPVQAATINLFQKNKDVAVEAVTGSGKTLSFLIPILEIMTRREERWKANEVGAVVISPTRELAIQTHEVLQYFLKYFKFTNLLLVGGQFVENDVRNYLTNGGNIIIATPGRFEDLLIRQKSCNLIGGVKSLEILILDEADRLLDMGFENTINNILKVLPRQRRTGLFSATQTKEIESLVRAGLRNPVVVCVKEKEGGVSSTPVTLSNYFVICEADEKLRQLIGLIKNEGLDKKFILFFATCASVEWFYIVLKEVFNGENVFSLHGKMGRKRHKVLESFRASDSGVLLCTDVMARGIDIPEVDWVIQFDIPTNSASFVHRVGRTARNGLPGSSLLFLLPSEDLYVDFIQKNQKVNLVKREIDWEPPEILNKMRNLQLKDRTNFDRANRAFVSFIQSYAKHECSLILKVKDLPFGKLATGFGLLKLPKMPEIKDLKLDHFQSVEMDFNQISYSDSLKEQSRQKKLKIYMETNIWPSKAAKKRQAQTVPFDQSKKRKTERKLRKENLKRKQAAGKKKKSKKVKIDGDELDLLAKDIALIKKMKKKKITTEDFEREFCNNFN</sequence>
<dbReference type="Pfam" id="PF00270">
    <property type="entry name" value="DEAD"/>
    <property type="match status" value="1"/>
</dbReference>
<dbReference type="PROSITE" id="PS00039">
    <property type="entry name" value="DEAD_ATP_HELICASE"/>
    <property type="match status" value="1"/>
</dbReference>
<evidence type="ECO:0000256" key="1">
    <source>
        <dbReference type="ARBA" id="ARBA00022741"/>
    </source>
</evidence>
<comment type="similarity">
    <text evidence="7">Belongs to the DEAD box helicase family. DDX55/SPB4 subfamily.</text>
</comment>
<keyword evidence="1 10" id="KW-0547">Nucleotide-binding</keyword>
<dbReference type="SMART" id="SM01178">
    <property type="entry name" value="DUF4217"/>
    <property type="match status" value="1"/>
</dbReference>
<dbReference type="GO" id="GO:0016787">
    <property type="term" value="F:hydrolase activity"/>
    <property type="evidence" value="ECO:0007669"/>
    <property type="project" value="UniProtKB-KW"/>
</dbReference>
<evidence type="ECO:0000259" key="14">
    <source>
        <dbReference type="PROSITE" id="PS51194"/>
    </source>
</evidence>
<gene>
    <name evidence="16" type="ORF">RUM43_010767</name>
</gene>
<dbReference type="InterPro" id="IPR014001">
    <property type="entry name" value="Helicase_ATP-bd"/>
</dbReference>
<dbReference type="SMART" id="SM00487">
    <property type="entry name" value="DEXDc"/>
    <property type="match status" value="1"/>
</dbReference>
<dbReference type="Pfam" id="PF23681">
    <property type="entry name" value="CTT_SPB4"/>
    <property type="match status" value="1"/>
</dbReference>
<evidence type="ECO:0000313" key="16">
    <source>
        <dbReference type="EMBL" id="KAK6637093.1"/>
    </source>
</evidence>
<comment type="catalytic activity">
    <reaction evidence="8 11">
        <text>ATP + H2O = ADP + phosphate + H(+)</text>
        <dbReference type="Rhea" id="RHEA:13065"/>
        <dbReference type="ChEBI" id="CHEBI:15377"/>
        <dbReference type="ChEBI" id="CHEBI:15378"/>
        <dbReference type="ChEBI" id="CHEBI:30616"/>
        <dbReference type="ChEBI" id="CHEBI:43474"/>
        <dbReference type="ChEBI" id="CHEBI:456216"/>
        <dbReference type="EC" id="3.6.4.13"/>
    </reaction>
</comment>
<evidence type="ECO:0000256" key="10">
    <source>
        <dbReference type="RuleBase" id="RU000492"/>
    </source>
</evidence>
<dbReference type="InterPro" id="IPR000629">
    <property type="entry name" value="RNA-helicase_DEAD-box_CS"/>
</dbReference>
<keyword evidence="4 10" id="KW-0067">ATP-binding</keyword>
<dbReference type="InterPro" id="IPR056330">
    <property type="entry name" value="CTT_SPB4"/>
</dbReference>
<dbReference type="InterPro" id="IPR027417">
    <property type="entry name" value="P-loop_NTPase"/>
</dbReference>
<dbReference type="InterPro" id="IPR001650">
    <property type="entry name" value="Helicase_C-like"/>
</dbReference>
<feature type="short sequence motif" description="Q motif" evidence="9">
    <location>
        <begin position="7"/>
        <end position="35"/>
    </location>
</feature>
<comment type="domain">
    <text evidence="11">The Q motif is unique to and characteristic of the DEAD box family of RNA helicases and controls ATP binding and hydrolysis.</text>
</comment>
<organism evidence="16 17">
    <name type="scientific">Polyplax serrata</name>
    <name type="common">Common mouse louse</name>
    <dbReference type="NCBI Taxonomy" id="468196"/>
    <lineage>
        <taxon>Eukaryota</taxon>
        <taxon>Metazoa</taxon>
        <taxon>Ecdysozoa</taxon>
        <taxon>Arthropoda</taxon>
        <taxon>Hexapoda</taxon>
        <taxon>Insecta</taxon>
        <taxon>Pterygota</taxon>
        <taxon>Neoptera</taxon>
        <taxon>Paraneoptera</taxon>
        <taxon>Psocodea</taxon>
        <taxon>Troctomorpha</taxon>
        <taxon>Phthiraptera</taxon>
        <taxon>Anoplura</taxon>
        <taxon>Polyplacidae</taxon>
        <taxon>Polyplax</taxon>
    </lineage>
</organism>
<feature type="domain" description="Helicase C-terminal" evidence="14">
    <location>
        <begin position="247"/>
        <end position="405"/>
    </location>
</feature>
<keyword evidence="2 10" id="KW-0378">Hydrolase</keyword>
<name>A0AAN8S898_POLSC</name>
<evidence type="ECO:0000256" key="8">
    <source>
        <dbReference type="ARBA" id="ARBA00047984"/>
    </source>
</evidence>
<dbReference type="GO" id="GO:0005524">
    <property type="term" value="F:ATP binding"/>
    <property type="evidence" value="ECO:0007669"/>
    <property type="project" value="UniProtKB-UniRule"/>
</dbReference>
<dbReference type="AlphaFoldDB" id="A0AAN8S898"/>
<feature type="region of interest" description="Disordered" evidence="12">
    <location>
        <begin position="507"/>
        <end position="549"/>
    </location>
</feature>
<feature type="domain" description="DEAD-box RNA helicase Q" evidence="15">
    <location>
        <begin position="7"/>
        <end position="35"/>
    </location>
</feature>
<dbReference type="EC" id="3.6.4.13" evidence="11"/>
<evidence type="ECO:0000256" key="6">
    <source>
        <dbReference type="ARBA" id="ARBA00023054"/>
    </source>
</evidence>
<dbReference type="PANTHER" id="PTHR24031">
    <property type="entry name" value="RNA HELICASE"/>
    <property type="match status" value="1"/>
</dbReference>
<comment type="function">
    <text evidence="11">RNA helicase.</text>
</comment>
<comment type="caution">
    <text evidence="16">The sequence shown here is derived from an EMBL/GenBank/DDBJ whole genome shotgun (WGS) entry which is preliminary data.</text>
</comment>
<accession>A0AAN8S898</accession>
<evidence type="ECO:0000259" key="15">
    <source>
        <dbReference type="PROSITE" id="PS51195"/>
    </source>
</evidence>
<dbReference type="PROSITE" id="PS51194">
    <property type="entry name" value="HELICASE_CTER"/>
    <property type="match status" value="1"/>
</dbReference>
<evidence type="ECO:0000313" key="17">
    <source>
        <dbReference type="Proteomes" id="UP001372834"/>
    </source>
</evidence>
<dbReference type="InterPro" id="IPR011545">
    <property type="entry name" value="DEAD/DEAH_box_helicase_dom"/>
</dbReference>
<evidence type="ECO:0000256" key="9">
    <source>
        <dbReference type="PROSITE-ProRule" id="PRU00552"/>
    </source>
</evidence>
<dbReference type="SMART" id="SM00490">
    <property type="entry name" value="HELICc"/>
    <property type="match status" value="1"/>
</dbReference>
<dbReference type="SUPFAM" id="SSF52540">
    <property type="entry name" value="P-loop containing nucleoside triphosphate hydrolases"/>
    <property type="match status" value="1"/>
</dbReference>
<dbReference type="GO" id="GO:0003724">
    <property type="term" value="F:RNA helicase activity"/>
    <property type="evidence" value="ECO:0007669"/>
    <property type="project" value="UniProtKB-EC"/>
</dbReference>
<dbReference type="CDD" id="cd17960">
    <property type="entry name" value="DEADc_DDX55"/>
    <property type="match status" value="1"/>
</dbReference>
<dbReference type="InterPro" id="IPR025313">
    <property type="entry name" value="SPB4-like_CTE"/>
</dbReference>
<keyword evidence="5 11" id="KW-0694">RNA-binding</keyword>
<protein>
    <recommendedName>
        <fullName evidence="11">ATP-dependent RNA helicase</fullName>
        <ecNumber evidence="11">3.6.4.13</ecNumber>
    </recommendedName>
</protein>
<dbReference type="Pfam" id="PF13959">
    <property type="entry name" value="CTE_SPB4"/>
    <property type="match status" value="1"/>
</dbReference>
<dbReference type="PROSITE" id="PS51192">
    <property type="entry name" value="HELICASE_ATP_BIND_1"/>
    <property type="match status" value="1"/>
</dbReference>
<dbReference type="Pfam" id="PF00271">
    <property type="entry name" value="Helicase_C"/>
    <property type="match status" value="1"/>
</dbReference>
<feature type="compositionally biased region" description="Basic residues" evidence="12">
    <location>
        <begin position="521"/>
        <end position="548"/>
    </location>
</feature>
<dbReference type="Gene3D" id="3.40.50.300">
    <property type="entry name" value="P-loop containing nucleotide triphosphate hydrolases"/>
    <property type="match status" value="2"/>
</dbReference>
<evidence type="ECO:0000256" key="3">
    <source>
        <dbReference type="ARBA" id="ARBA00022806"/>
    </source>
</evidence>
<dbReference type="CDD" id="cd18787">
    <property type="entry name" value="SF2_C_DEAD"/>
    <property type="match status" value="1"/>
</dbReference>
<keyword evidence="3 10" id="KW-0347">Helicase</keyword>
<dbReference type="GO" id="GO:0010468">
    <property type="term" value="P:regulation of gene expression"/>
    <property type="evidence" value="ECO:0007669"/>
    <property type="project" value="UniProtKB-ARBA"/>
</dbReference>
<dbReference type="EMBL" id="JAWJWE010000004">
    <property type="protein sequence ID" value="KAK6637093.1"/>
    <property type="molecule type" value="Genomic_DNA"/>
</dbReference>
<dbReference type="Proteomes" id="UP001372834">
    <property type="component" value="Unassembled WGS sequence"/>
</dbReference>
<keyword evidence="6" id="KW-0175">Coiled coil</keyword>
<proteinExistence type="inferred from homology"/>
<evidence type="ECO:0000256" key="5">
    <source>
        <dbReference type="ARBA" id="ARBA00022884"/>
    </source>
</evidence>
<evidence type="ECO:0000259" key="13">
    <source>
        <dbReference type="PROSITE" id="PS51192"/>
    </source>
</evidence>
<dbReference type="InterPro" id="IPR014014">
    <property type="entry name" value="RNA_helicase_DEAD_Q_motif"/>
</dbReference>
<evidence type="ECO:0000256" key="2">
    <source>
        <dbReference type="ARBA" id="ARBA00022801"/>
    </source>
</evidence>
<feature type="domain" description="Helicase ATP-binding" evidence="13">
    <location>
        <begin position="38"/>
        <end position="219"/>
    </location>
</feature>
<evidence type="ECO:0000256" key="12">
    <source>
        <dbReference type="SAM" id="MobiDB-lite"/>
    </source>
</evidence>
<dbReference type="FunFam" id="3.40.50.300:FF:000877">
    <property type="entry name" value="RNA helicase"/>
    <property type="match status" value="1"/>
</dbReference>
<dbReference type="PROSITE" id="PS51195">
    <property type="entry name" value="Q_MOTIF"/>
    <property type="match status" value="1"/>
</dbReference>
<dbReference type="GO" id="GO:0003723">
    <property type="term" value="F:RNA binding"/>
    <property type="evidence" value="ECO:0007669"/>
    <property type="project" value="UniProtKB-UniRule"/>
</dbReference>
<evidence type="ECO:0000256" key="7">
    <source>
        <dbReference type="ARBA" id="ARBA00038002"/>
    </source>
</evidence>